<gene>
    <name evidence="3" type="ORF">CYCCA115_LOCUS15408</name>
</gene>
<evidence type="ECO:0000256" key="1">
    <source>
        <dbReference type="SAM" id="MobiDB-lite"/>
    </source>
</evidence>
<feature type="compositionally biased region" description="Polar residues" evidence="1">
    <location>
        <begin position="534"/>
        <end position="549"/>
    </location>
</feature>
<reference evidence="3" key="1">
    <citation type="submission" date="2023-08" db="EMBL/GenBank/DDBJ databases">
        <authorList>
            <person name="Audoor S."/>
            <person name="Bilcke G."/>
        </authorList>
    </citation>
    <scope>NUCLEOTIDE SEQUENCE</scope>
</reference>
<feature type="compositionally biased region" description="Low complexity" evidence="1">
    <location>
        <begin position="353"/>
        <end position="364"/>
    </location>
</feature>
<feature type="compositionally biased region" description="Basic and acidic residues" evidence="1">
    <location>
        <begin position="517"/>
        <end position="528"/>
    </location>
</feature>
<accession>A0AAD2PVE9</accession>
<feature type="region of interest" description="Disordered" evidence="1">
    <location>
        <begin position="481"/>
        <end position="577"/>
    </location>
</feature>
<feature type="compositionally biased region" description="Basic and acidic residues" evidence="1">
    <location>
        <begin position="108"/>
        <end position="120"/>
    </location>
</feature>
<dbReference type="InterPro" id="IPR037278">
    <property type="entry name" value="ARFGAP/RecO"/>
</dbReference>
<proteinExistence type="predicted"/>
<dbReference type="InterPro" id="IPR038508">
    <property type="entry name" value="ArfGAP_dom_sf"/>
</dbReference>
<dbReference type="EMBL" id="CAKOGP040001870">
    <property type="protein sequence ID" value="CAJ1954816.1"/>
    <property type="molecule type" value="Genomic_DNA"/>
</dbReference>
<evidence type="ECO:0000313" key="4">
    <source>
        <dbReference type="Proteomes" id="UP001295423"/>
    </source>
</evidence>
<dbReference type="GO" id="GO:0005096">
    <property type="term" value="F:GTPase activator activity"/>
    <property type="evidence" value="ECO:0007669"/>
    <property type="project" value="InterPro"/>
</dbReference>
<dbReference type="AlphaFoldDB" id="A0AAD2PVE9"/>
<dbReference type="SUPFAM" id="SSF57863">
    <property type="entry name" value="ArfGap/RecO-like zinc finger"/>
    <property type="match status" value="1"/>
</dbReference>
<feature type="region of interest" description="Disordered" evidence="1">
    <location>
        <begin position="96"/>
        <end position="206"/>
    </location>
</feature>
<dbReference type="InterPro" id="IPR001164">
    <property type="entry name" value="ArfGAP_dom"/>
</dbReference>
<comment type="caution">
    <text evidence="3">The sequence shown here is derived from an EMBL/GenBank/DDBJ whole genome shotgun (WGS) entry which is preliminary data.</text>
</comment>
<name>A0AAD2PVE9_9STRA</name>
<evidence type="ECO:0000313" key="3">
    <source>
        <dbReference type="EMBL" id="CAJ1954816.1"/>
    </source>
</evidence>
<sequence>MLGISTTQIKSVSVGSWAHNDILAMERGGNCWVNTVYEAQLVKKRQCQKPTDSSEMLQRHAFCHLKYVKRWYYCENMPKAVTKDTKDGDSSIYAVSSVKESPSTTPKNWEEPVDFSKLDGDPWWEPSTDDSFATSTTAANSSFDSNHSRPSNISSSNNSSTCVSSDSPRGEVSSPPRRRATRRMSTGGIAFVPNGESAMPPSAFLGHSNDLSHGGISAGDNATISPSSLWSSAVSSIRSPGTPSRSRQQRRCSIDSSFAAPINSPESRFDRHSHIGPSKNNGNDGPSPQKARAVRRSSMSGREPVQTDESAISSMRSPGTPSRRRQQRRSSIGSSFAATTNPSESHDLGRLGNDGSSNNHGSSGPSLQRPRAARRASTSGSEPVPMDEWVISSMRSPGSPSRRRQHRRSSIGGAFPSSYSTPSQPSVNPRLTLTLPGKGLDMAHNTKKPARRFSLPDFIDDDFIDSVVVKPQVIDMEMSSRSFGFHDPSTSNEPRTHQRHRNSISKVSQAGGLVPQPDREIARPCTIRDRRRGSISNTSQGAASRTNPRQMRRASISGPAIKPDDAITASAPRQRRRGSINAYSQGLTYLHPNGDTTQRQSLAFLRESLGTMNASEAPKW</sequence>
<keyword evidence="4" id="KW-1185">Reference proteome</keyword>
<feature type="domain" description="Arf-GAP" evidence="2">
    <location>
        <begin position="2"/>
        <end position="72"/>
    </location>
</feature>
<feature type="compositionally biased region" description="Low complexity" evidence="1">
    <location>
        <begin position="129"/>
        <end position="167"/>
    </location>
</feature>
<dbReference type="Gene3D" id="1.10.220.150">
    <property type="entry name" value="Arf GTPase activating protein"/>
    <property type="match status" value="1"/>
</dbReference>
<feature type="compositionally biased region" description="Polar residues" evidence="1">
    <location>
        <begin position="417"/>
        <end position="428"/>
    </location>
</feature>
<dbReference type="Pfam" id="PF01412">
    <property type="entry name" value="ArfGap"/>
    <property type="match status" value="1"/>
</dbReference>
<evidence type="ECO:0000259" key="2">
    <source>
        <dbReference type="Pfam" id="PF01412"/>
    </source>
</evidence>
<feature type="region of interest" description="Disordered" evidence="1">
    <location>
        <begin position="233"/>
        <end position="428"/>
    </location>
</feature>
<organism evidence="3 4">
    <name type="scientific">Cylindrotheca closterium</name>
    <dbReference type="NCBI Taxonomy" id="2856"/>
    <lineage>
        <taxon>Eukaryota</taxon>
        <taxon>Sar</taxon>
        <taxon>Stramenopiles</taxon>
        <taxon>Ochrophyta</taxon>
        <taxon>Bacillariophyta</taxon>
        <taxon>Bacillariophyceae</taxon>
        <taxon>Bacillariophycidae</taxon>
        <taxon>Bacillariales</taxon>
        <taxon>Bacillariaceae</taxon>
        <taxon>Cylindrotheca</taxon>
    </lineage>
</organism>
<dbReference type="Proteomes" id="UP001295423">
    <property type="component" value="Unassembled WGS sequence"/>
</dbReference>
<feature type="compositionally biased region" description="Polar residues" evidence="1">
    <location>
        <begin position="98"/>
        <end position="107"/>
    </location>
</feature>
<protein>
    <recommendedName>
        <fullName evidence="2">Arf-GAP domain-containing protein</fullName>
    </recommendedName>
</protein>